<dbReference type="InterPro" id="IPR023361">
    <property type="entry name" value="DUF1285_beta_roll_sf"/>
</dbReference>
<dbReference type="InterPro" id="IPR048341">
    <property type="entry name" value="DUF1285_N"/>
</dbReference>
<name>A0A5C6U5M0_9SPHN</name>
<accession>A0A5C6U5M0</accession>
<dbReference type="Gene3D" id="3.10.540.10">
    <property type="entry name" value="duf1285 like domain"/>
    <property type="match status" value="1"/>
</dbReference>
<dbReference type="InterPro" id="IPR010707">
    <property type="entry name" value="DUF1285"/>
</dbReference>
<dbReference type="OrthoDB" id="3078366at2"/>
<dbReference type="EMBL" id="VOPY01000003">
    <property type="protein sequence ID" value="TXC68134.1"/>
    <property type="molecule type" value="Genomic_DNA"/>
</dbReference>
<dbReference type="PIRSF" id="PIRSF029557">
    <property type="entry name" value="UCP029557"/>
    <property type="match status" value="1"/>
</dbReference>
<protein>
    <submittedName>
        <fullName evidence="3">DUF1285 domain-containing protein</fullName>
    </submittedName>
</protein>
<evidence type="ECO:0000313" key="4">
    <source>
        <dbReference type="Proteomes" id="UP000321129"/>
    </source>
</evidence>
<organism evidence="3 4">
    <name type="scientific">Flavisphingopyxis soli</name>
    <dbReference type="NCBI Taxonomy" id="2601267"/>
    <lineage>
        <taxon>Bacteria</taxon>
        <taxon>Pseudomonadati</taxon>
        <taxon>Pseudomonadota</taxon>
        <taxon>Alphaproteobacteria</taxon>
        <taxon>Sphingomonadales</taxon>
        <taxon>Sphingopyxidaceae</taxon>
        <taxon>Flavisphingopyxis</taxon>
    </lineage>
</organism>
<dbReference type="Proteomes" id="UP000321129">
    <property type="component" value="Unassembled WGS sequence"/>
</dbReference>
<evidence type="ECO:0000259" key="1">
    <source>
        <dbReference type="Pfam" id="PF06938"/>
    </source>
</evidence>
<dbReference type="Gene3D" id="2.30.270.10">
    <property type="entry name" value="duf1285 protein"/>
    <property type="match status" value="1"/>
</dbReference>
<proteinExistence type="predicted"/>
<keyword evidence="4" id="KW-1185">Reference proteome</keyword>
<dbReference type="Pfam" id="PF21028">
    <property type="entry name" value="DUF1285_C"/>
    <property type="match status" value="1"/>
</dbReference>
<reference evidence="3 4" key="1">
    <citation type="submission" date="2019-08" db="EMBL/GenBank/DDBJ databases">
        <title>Sphingorhabdus soil sp. nov., isolated from arctic soil.</title>
        <authorList>
            <person name="Liu Y."/>
        </authorList>
    </citation>
    <scope>NUCLEOTIDE SEQUENCE [LARGE SCALE GENOMIC DNA]</scope>
    <source>
        <strain evidence="3 4">D-2Q-5-6</strain>
    </source>
</reference>
<feature type="domain" description="DUF1285" evidence="2">
    <location>
        <begin position="98"/>
        <end position="191"/>
    </location>
</feature>
<dbReference type="Pfam" id="PF06938">
    <property type="entry name" value="DUF1285_N"/>
    <property type="match status" value="1"/>
</dbReference>
<dbReference type="AlphaFoldDB" id="A0A5C6U5M0"/>
<evidence type="ECO:0000313" key="3">
    <source>
        <dbReference type="EMBL" id="TXC68134.1"/>
    </source>
</evidence>
<evidence type="ECO:0000259" key="2">
    <source>
        <dbReference type="Pfam" id="PF21028"/>
    </source>
</evidence>
<gene>
    <name evidence="3" type="ORF">FSZ31_10550</name>
</gene>
<comment type="caution">
    <text evidence="3">The sequence shown here is derived from an EMBL/GenBank/DDBJ whole genome shotgun (WGS) entry which is preliminary data.</text>
</comment>
<dbReference type="InterPro" id="IPR048342">
    <property type="entry name" value="DUF1285_C"/>
</dbReference>
<feature type="domain" description="DUF1285" evidence="1">
    <location>
        <begin position="30"/>
        <end position="97"/>
    </location>
</feature>
<dbReference type="RefSeq" id="WP_147123354.1">
    <property type="nucleotide sequence ID" value="NZ_VOPY01000003.1"/>
</dbReference>
<sequence>MAQPIQPPPPEFAASSLAELARFAEAGTLPPVDRWQPTHCGDSEMRIAADGTWFHQGSPIGRAAMVRLFSTVLRREPDGSHVLVTPVEKLDIVVDDAPFTAVELRAEGSSKDRRLAFRLNTGDIVVAGPEHPLRFAEHDDGPHPYLHVRGTIGNGLEALIVRSVYYELVGLALADDDDAPALWSDGARFSLDPAS</sequence>